<protein>
    <submittedName>
        <fullName evidence="1">ADP-ribosylglycohydrolase family protein</fullName>
        <ecNumber evidence="1">3.2.2.-</ecNumber>
    </submittedName>
</protein>
<keyword evidence="1" id="KW-0326">Glycosidase</keyword>
<gene>
    <name evidence="1" type="ORF">RM532_15200</name>
</gene>
<dbReference type="Proteomes" id="UP001251857">
    <property type="component" value="Unassembled WGS sequence"/>
</dbReference>
<keyword evidence="1" id="KW-0378">Hydrolase</keyword>
<evidence type="ECO:0000313" key="2">
    <source>
        <dbReference type="Proteomes" id="UP001251857"/>
    </source>
</evidence>
<dbReference type="InterPro" id="IPR036705">
    <property type="entry name" value="Ribosyl_crysJ1_sf"/>
</dbReference>
<keyword evidence="2" id="KW-1185">Reference proteome</keyword>
<reference evidence="1 2" key="1">
    <citation type="submission" date="2023-09" db="EMBL/GenBank/DDBJ databases">
        <authorList>
            <person name="Rey-Velasco X."/>
        </authorList>
    </citation>
    <scope>NUCLEOTIDE SEQUENCE [LARGE SCALE GENOMIC DNA]</scope>
    <source>
        <strain evidence="1 2">W335</strain>
    </source>
</reference>
<dbReference type="EC" id="3.2.2.-" evidence="1"/>
<dbReference type="SUPFAM" id="SSF101478">
    <property type="entry name" value="ADP-ribosylglycohydrolase"/>
    <property type="match status" value="1"/>
</dbReference>
<dbReference type="PANTHER" id="PTHR16222:SF12">
    <property type="entry name" value="ADP-RIBOSYLGLYCOHYDROLASE-RELATED"/>
    <property type="match status" value="1"/>
</dbReference>
<name>A0ABU3C408_9GAMM</name>
<dbReference type="InterPro" id="IPR005502">
    <property type="entry name" value="Ribosyl_crysJ1"/>
</dbReference>
<organism evidence="1 2">
    <name type="scientific">Spectribacter hydrogenoxidans</name>
    <dbReference type="NCBI Taxonomy" id="3075608"/>
    <lineage>
        <taxon>Bacteria</taxon>
        <taxon>Pseudomonadati</taxon>
        <taxon>Pseudomonadota</taxon>
        <taxon>Gammaproteobacteria</taxon>
        <taxon>Salinisphaerales</taxon>
        <taxon>Salinisphaeraceae</taxon>
        <taxon>Spectribacter</taxon>
    </lineage>
</organism>
<dbReference type="Gene3D" id="1.10.4080.10">
    <property type="entry name" value="ADP-ribosylation/Crystallin J1"/>
    <property type="match status" value="1"/>
</dbReference>
<evidence type="ECO:0000313" key="1">
    <source>
        <dbReference type="EMBL" id="MDT0636298.1"/>
    </source>
</evidence>
<proteinExistence type="predicted"/>
<accession>A0ABU3C408</accession>
<dbReference type="InterPro" id="IPR050792">
    <property type="entry name" value="ADP-ribosylglycohydrolase"/>
</dbReference>
<dbReference type="PANTHER" id="PTHR16222">
    <property type="entry name" value="ADP-RIBOSYLGLYCOHYDROLASE"/>
    <property type="match status" value="1"/>
</dbReference>
<sequence>MRIQPDQIDRARGALVGLACGDAVGTTLEFKAPGSFEPIRDMVGGGPFSLEPGQWTDDTSMALCLAASLLARDGCDPVDQLNRYVQWRDDGYMAATGQCRDIGNTVNAALEHFQRTNAADSGSRDESASGNGALMRLAPVVLFNIGDPEAARRDAIVATITTHGSMLCQQASEVFAALLHALLSGRDRAELLSREGMQNLMQDRELDPRIMAVIEGSFRDKEPPEIRGTGFVVASLEAALWAFHHAVDFEDGALRAANLGDDADTTAAIYGQLAGAYFGLSGIPTHWRERLQNAQVMIDMADALVMRLSSAVLLEAKQLCQLLVADPEHGVLLGLLDLRDGTLGINNYSDFTQSWHYSRIPDAMTGLVELAAGATWFSRAEHLCWGAFGGHVSSGDIPRHFDNMGNRLRDLRDFMEVGALVPEWMREQPFCKFSSPF</sequence>
<dbReference type="Pfam" id="PF03747">
    <property type="entry name" value="ADP_ribosyl_GH"/>
    <property type="match status" value="1"/>
</dbReference>
<comment type="caution">
    <text evidence="1">The sequence shown here is derived from an EMBL/GenBank/DDBJ whole genome shotgun (WGS) entry which is preliminary data.</text>
</comment>
<dbReference type="EMBL" id="JAVRIB010000025">
    <property type="protein sequence ID" value="MDT0636298.1"/>
    <property type="molecule type" value="Genomic_DNA"/>
</dbReference>
<dbReference type="RefSeq" id="WP_311654192.1">
    <property type="nucleotide sequence ID" value="NZ_JAVRIB010000025.1"/>
</dbReference>
<dbReference type="GO" id="GO:0016798">
    <property type="term" value="F:hydrolase activity, acting on glycosyl bonds"/>
    <property type="evidence" value="ECO:0007669"/>
    <property type="project" value="UniProtKB-KW"/>
</dbReference>